<dbReference type="InterPro" id="IPR001441">
    <property type="entry name" value="UPP_synth-like"/>
</dbReference>
<reference evidence="3 4" key="1">
    <citation type="journal article" date="2015" name="Nature">
        <title>rRNA introns, odd ribosomes, and small enigmatic genomes across a large radiation of phyla.</title>
        <authorList>
            <person name="Brown C.T."/>
            <person name="Hug L.A."/>
            <person name="Thomas B.C."/>
            <person name="Sharon I."/>
            <person name="Castelle C.J."/>
            <person name="Singh A."/>
            <person name="Wilkins M.J."/>
            <person name="Williams K.H."/>
            <person name="Banfield J.F."/>
        </authorList>
    </citation>
    <scope>NUCLEOTIDE SEQUENCE [LARGE SCALE GENOMIC DNA]</scope>
</reference>
<evidence type="ECO:0000256" key="2">
    <source>
        <dbReference type="HAMAP-Rule" id="MF_01139"/>
    </source>
</evidence>
<dbReference type="AlphaFoldDB" id="A0A0G1GXF1"/>
<dbReference type="Proteomes" id="UP000034617">
    <property type="component" value="Unassembled WGS sequence"/>
</dbReference>
<feature type="binding site" evidence="2">
    <location>
        <begin position="59"/>
        <end position="61"/>
    </location>
    <ligand>
        <name>substrate</name>
    </ligand>
</feature>
<feature type="active site" description="Proton acceptor" evidence="2">
    <location>
        <position position="62"/>
    </location>
</feature>
<feature type="binding site" evidence="2">
    <location>
        <begin position="14"/>
        <end position="17"/>
    </location>
    <ligand>
        <name>substrate</name>
    </ligand>
</feature>
<feature type="binding site" evidence="2">
    <location>
        <position position="215"/>
    </location>
    <ligand>
        <name>Mg(2+)</name>
        <dbReference type="ChEBI" id="CHEBI:18420"/>
    </ligand>
</feature>
<dbReference type="PATRIC" id="fig|1618447.3.peg.185"/>
<comment type="similarity">
    <text evidence="2">Belongs to the UPP synthase family.</text>
</comment>
<evidence type="ECO:0000313" key="3">
    <source>
        <dbReference type="EMBL" id="KKT38888.1"/>
    </source>
</evidence>
<feature type="binding site" evidence="2">
    <location>
        <position position="196"/>
    </location>
    <ligand>
        <name>substrate</name>
    </ligand>
</feature>
<gene>
    <name evidence="3" type="ORF">UW22_C0004G0018</name>
</gene>
<dbReference type="PANTHER" id="PTHR10291">
    <property type="entry name" value="DEHYDRODOLICHYL DIPHOSPHATE SYNTHASE FAMILY MEMBER"/>
    <property type="match status" value="1"/>
</dbReference>
<dbReference type="InterPro" id="IPR036424">
    <property type="entry name" value="UPP_synth-like_sf"/>
</dbReference>
<dbReference type="GO" id="GO:0016094">
    <property type="term" value="P:polyprenol biosynthetic process"/>
    <property type="evidence" value="ECO:0007669"/>
    <property type="project" value="TreeGrafter"/>
</dbReference>
<feature type="binding site" evidence="2">
    <location>
        <position position="30"/>
    </location>
    <ligand>
        <name>substrate</name>
    </ligand>
</feature>
<sequence length="247" mass="28884">MNSIPKHIAIIMDGNRRWAREHGLLELMGHKRVADDILEPLIEHGANIGVSYMTFWAWSTENWGRKPEEVSGIMNIFRQVVKKDWKRLSDKGVRIRIIGDISKFPEDIQESLHNVVEETKNNKRITTIFALNYSGRDEILRSTKRLVGDILNANIDREKLLQQCNNLPRRLAGVTIEQFNNYLDTKDVPDPELIIRTGGEQRLSGFFLWQSQYSELYFPSFYMPDFTPDKLDEAVKEYQKRKRRFGA</sequence>
<dbReference type="Gene3D" id="3.40.1180.10">
    <property type="entry name" value="Decaprenyl diphosphate synthase-like"/>
    <property type="match status" value="1"/>
</dbReference>
<feature type="binding site" evidence="2">
    <location>
        <position position="13"/>
    </location>
    <ligand>
        <name>Mg(2+)</name>
        <dbReference type="ChEBI" id="CHEBI:18420"/>
    </ligand>
</feature>
<evidence type="ECO:0000313" key="4">
    <source>
        <dbReference type="Proteomes" id="UP000034617"/>
    </source>
</evidence>
<proteinExistence type="inferred from homology"/>
<comment type="caution">
    <text evidence="2">Lacks conserved residue(s) required for the propagation of feature annotation.</text>
</comment>
<dbReference type="CDD" id="cd00475">
    <property type="entry name" value="Cis_IPPS"/>
    <property type="match status" value="1"/>
</dbReference>
<dbReference type="HAMAP" id="MF_01139">
    <property type="entry name" value="ISPT"/>
    <property type="match status" value="1"/>
</dbReference>
<name>A0A0G1GXF1_9BACT</name>
<comment type="function">
    <text evidence="2">Catalyzes the condensation of isopentenyl diphosphate (IPP) with allylic pyrophosphates generating different type of terpenoids.</text>
</comment>
<dbReference type="EMBL" id="LCHM01000004">
    <property type="protein sequence ID" value="KKT38888.1"/>
    <property type="molecule type" value="Genomic_DNA"/>
</dbReference>
<organism evidence="3 4">
    <name type="scientific">Candidatus Gottesmanbacteria bacterium GW2011_GWB1_44_11c</name>
    <dbReference type="NCBI Taxonomy" id="1618447"/>
    <lineage>
        <taxon>Bacteria</taxon>
        <taxon>Candidatus Gottesmaniibacteriota</taxon>
    </lineage>
</organism>
<evidence type="ECO:0000256" key="1">
    <source>
        <dbReference type="ARBA" id="ARBA00022679"/>
    </source>
</evidence>
<feature type="binding site" evidence="2">
    <location>
        <begin position="202"/>
        <end position="204"/>
    </location>
    <ligand>
        <name>substrate</name>
    </ligand>
</feature>
<accession>A0A0G1GXF1</accession>
<dbReference type="Pfam" id="PF01255">
    <property type="entry name" value="Prenyltransf"/>
    <property type="match status" value="1"/>
</dbReference>
<feature type="binding site" evidence="2">
    <location>
        <position position="65"/>
    </location>
    <ligand>
        <name>substrate</name>
    </ligand>
</feature>
<feature type="binding site" evidence="2">
    <location>
        <position position="18"/>
    </location>
    <ligand>
        <name>substrate</name>
    </ligand>
</feature>
<protein>
    <recommendedName>
        <fullName evidence="2">Isoprenyl transferase</fullName>
        <ecNumber evidence="2">2.5.1.-</ecNumber>
    </recommendedName>
</protein>
<dbReference type="PANTHER" id="PTHR10291:SF0">
    <property type="entry name" value="DEHYDRODOLICHYL DIPHOSPHATE SYNTHASE 2"/>
    <property type="match status" value="1"/>
</dbReference>
<keyword evidence="1 2" id="KW-0808">Transferase</keyword>
<keyword evidence="2" id="KW-0460">Magnesium</keyword>
<feature type="binding site" evidence="2">
    <location>
        <position position="63"/>
    </location>
    <ligand>
        <name>substrate</name>
    </ligand>
</feature>
<comment type="cofactor">
    <cofactor evidence="2">
        <name>Mg(2+)</name>
        <dbReference type="ChEBI" id="CHEBI:18420"/>
    </cofactor>
    <text evidence="2">Binds 2 magnesium ions per subunit.</text>
</comment>
<feature type="active site" evidence="2">
    <location>
        <position position="13"/>
    </location>
</feature>
<dbReference type="InterPro" id="IPR018520">
    <property type="entry name" value="UPP_synth-like_CS"/>
</dbReference>
<dbReference type="GO" id="GO:0045547">
    <property type="term" value="F:ditrans,polycis-polyprenyl diphosphate synthase [(2E,6E)-farnesyl diphosphate specific] activity"/>
    <property type="evidence" value="ECO:0007669"/>
    <property type="project" value="TreeGrafter"/>
</dbReference>
<dbReference type="EC" id="2.5.1.-" evidence="2"/>
<keyword evidence="2" id="KW-0479">Metal-binding</keyword>
<dbReference type="NCBIfam" id="TIGR00055">
    <property type="entry name" value="uppS"/>
    <property type="match status" value="1"/>
</dbReference>
<dbReference type="GO" id="GO:0000287">
    <property type="term" value="F:magnesium ion binding"/>
    <property type="evidence" value="ECO:0007669"/>
    <property type="project" value="UniProtKB-UniRule"/>
</dbReference>
<comment type="caution">
    <text evidence="3">The sequence shown here is derived from an EMBL/GenBank/DDBJ whole genome shotgun (WGS) entry which is preliminary data.</text>
</comment>
<dbReference type="PROSITE" id="PS01066">
    <property type="entry name" value="UPP_SYNTHASE"/>
    <property type="match status" value="1"/>
</dbReference>
<dbReference type="SUPFAM" id="SSF64005">
    <property type="entry name" value="Undecaprenyl diphosphate synthase"/>
    <property type="match status" value="1"/>
</dbReference>
<comment type="subunit">
    <text evidence="2">Homodimer.</text>
</comment>